<dbReference type="Proteomes" id="UP000284706">
    <property type="component" value="Unassembled WGS sequence"/>
</dbReference>
<protein>
    <submittedName>
        <fullName evidence="1">Uncharacterized protein</fullName>
    </submittedName>
</protein>
<dbReference type="AlphaFoldDB" id="A0A409WQY9"/>
<keyword evidence="2" id="KW-1185">Reference proteome</keyword>
<reference evidence="1 2" key="1">
    <citation type="journal article" date="2018" name="Evol. Lett.">
        <title>Horizontal gene cluster transfer increased hallucinogenic mushroom diversity.</title>
        <authorList>
            <person name="Reynolds H.T."/>
            <person name="Vijayakumar V."/>
            <person name="Gluck-Thaler E."/>
            <person name="Korotkin H.B."/>
            <person name="Matheny P.B."/>
            <person name="Slot J.C."/>
        </authorList>
    </citation>
    <scope>NUCLEOTIDE SEQUENCE [LARGE SCALE GENOMIC DNA]</scope>
    <source>
        <strain evidence="1 2">SRW20</strain>
    </source>
</reference>
<accession>A0A409WQY9</accession>
<organism evidence="1 2">
    <name type="scientific">Gymnopilus dilepis</name>
    <dbReference type="NCBI Taxonomy" id="231916"/>
    <lineage>
        <taxon>Eukaryota</taxon>
        <taxon>Fungi</taxon>
        <taxon>Dikarya</taxon>
        <taxon>Basidiomycota</taxon>
        <taxon>Agaricomycotina</taxon>
        <taxon>Agaricomycetes</taxon>
        <taxon>Agaricomycetidae</taxon>
        <taxon>Agaricales</taxon>
        <taxon>Agaricineae</taxon>
        <taxon>Hymenogastraceae</taxon>
        <taxon>Gymnopilus</taxon>
    </lineage>
</organism>
<name>A0A409WQY9_9AGAR</name>
<dbReference type="EMBL" id="NHYE01004923">
    <property type="protein sequence ID" value="PPQ80899.1"/>
    <property type="molecule type" value="Genomic_DNA"/>
</dbReference>
<proteinExistence type="predicted"/>
<evidence type="ECO:0000313" key="2">
    <source>
        <dbReference type="Proteomes" id="UP000284706"/>
    </source>
</evidence>
<evidence type="ECO:0000313" key="1">
    <source>
        <dbReference type="EMBL" id="PPQ80899.1"/>
    </source>
</evidence>
<sequence length="96" mass="10252">MCAIARVLFIYEVNNAEATKTASKGVKFNAGRGLPAVASAADSSEVVGPIHGDGKCTQTADNLDFLHSKTKFTAVSHLYYINFDTNTNTHSFVNGL</sequence>
<gene>
    <name evidence="1" type="ORF">CVT26_015135</name>
</gene>
<dbReference type="InParanoid" id="A0A409WQY9"/>
<comment type="caution">
    <text evidence="1">The sequence shown here is derived from an EMBL/GenBank/DDBJ whole genome shotgun (WGS) entry which is preliminary data.</text>
</comment>